<evidence type="ECO:0000256" key="2">
    <source>
        <dbReference type="ARBA" id="ARBA00022491"/>
    </source>
</evidence>
<dbReference type="SUPFAM" id="SSF47459">
    <property type="entry name" value="HLH, helix-loop-helix DNA-binding domain"/>
    <property type="match status" value="1"/>
</dbReference>
<dbReference type="InterPro" id="IPR050370">
    <property type="entry name" value="HES_HEY"/>
</dbReference>
<dbReference type="AlphaFoldDB" id="A0A3B4A6Q9"/>
<dbReference type="PROSITE" id="PS50888">
    <property type="entry name" value="BHLH"/>
    <property type="match status" value="1"/>
</dbReference>
<sequence>MFEFKLQEIQFIIWHRRADTWTNLILLKWTVYFLCEYKQKILKPLMEKRRRDRINVSLSRLQSLVLPAQVLVEKAEILEHTVQFLTDQSSGPPQRSQGPSEQLYLSFQDGFSTCLHRAARFLESGEKTQWLTPTLDAALSRRGMDPCSVSIRLKKTPHSSLWRPWP</sequence>
<dbReference type="GO" id="GO:0046983">
    <property type="term" value="F:protein dimerization activity"/>
    <property type="evidence" value="ECO:0007669"/>
    <property type="project" value="InterPro"/>
</dbReference>
<evidence type="ECO:0000313" key="7">
    <source>
        <dbReference type="Ensembl" id="ENSPMGP00000012743.1"/>
    </source>
</evidence>
<comment type="subcellular location">
    <subcellularLocation>
        <location evidence="1">Nucleus</location>
    </subcellularLocation>
</comment>
<protein>
    <recommendedName>
        <fullName evidence="6">BHLH domain-containing protein</fullName>
    </recommendedName>
</protein>
<evidence type="ECO:0000259" key="6">
    <source>
        <dbReference type="PROSITE" id="PS50888"/>
    </source>
</evidence>
<name>A0A3B4A6Q9_9GOBI</name>
<evidence type="ECO:0000256" key="1">
    <source>
        <dbReference type="ARBA" id="ARBA00004123"/>
    </source>
</evidence>
<feature type="domain" description="BHLH" evidence="6">
    <location>
        <begin position="38"/>
        <end position="88"/>
    </location>
</feature>
<dbReference type="InterPro" id="IPR011598">
    <property type="entry name" value="bHLH_dom"/>
</dbReference>
<organism evidence="7 8">
    <name type="scientific">Periophthalmus magnuspinnatus</name>
    <dbReference type="NCBI Taxonomy" id="409849"/>
    <lineage>
        <taxon>Eukaryota</taxon>
        <taxon>Metazoa</taxon>
        <taxon>Chordata</taxon>
        <taxon>Craniata</taxon>
        <taxon>Vertebrata</taxon>
        <taxon>Euteleostomi</taxon>
        <taxon>Actinopterygii</taxon>
        <taxon>Neopterygii</taxon>
        <taxon>Teleostei</taxon>
        <taxon>Neoteleostei</taxon>
        <taxon>Acanthomorphata</taxon>
        <taxon>Gobiaria</taxon>
        <taxon>Gobiiformes</taxon>
        <taxon>Gobioidei</taxon>
        <taxon>Gobiidae</taxon>
        <taxon>Oxudercinae</taxon>
        <taxon>Periophthalmus</taxon>
    </lineage>
</organism>
<proteinExistence type="predicted"/>
<dbReference type="SMART" id="SM00353">
    <property type="entry name" value="HLH"/>
    <property type="match status" value="1"/>
</dbReference>
<keyword evidence="3" id="KW-0805">Transcription regulation</keyword>
<dbReference type="Proteomes" id="UP000261520">
    <property type="component" value="Unplaced"/>
</dbReference>
<accession>A0A3B4A6Q9</accession>
<reference evidence="7" key="1">
    <citation type="submission" date="2025-08" db="UniProtKB">
        <authorList>
            <consortium name="Ensembl"/>
        </authorList>
    </citation>
    <scope>IDENTIFICATION</scope>
</reference>
<evidence type="ECO:0000256" key="3">
    <source>
        <dbReference type="ARBA" id="ARBA00023015"/>
    </source>
</evidence>
<keyword evidence="8" id="KW-1185">Reference proteome</keyword>
<evidence type="ECO:0000256" key="4">
    <source>
        <dbReference type="ARBA" id="ARBA00023163"/>
    </source>
</evidence>
<dbReference type="Gene3D" id="4.10.280.10">
    <property type="entry name" value="Helix-loop-helix DNA-binding domain"/>
    <property type="match status" value="1"/>
</dbReference>
<dbReference type="Ensembl" id="ENSPMGT00000013594.1">
    <property type="protein sequence ID" value="ENSPMGP00000012743.1"/>
    <property type="gene ID" value="ENSPMGG00000010500.1"/>
</dbReference>
<dbReference type="Pfam" id="PF00010">
    <property type="entry name" value="HLH"/>
    <property type="match status" value="1"/>
</dbReference>
<dbReference type="PANTHER" id="PTHR10985">
    <property type="entry name" value="BASIC HELIX-LOOP-HELIX TRANSCRIPTION FACTOR, HES-RELATED"/>
    <property type="match status" value="1"/>
</dbReference>
<evidence type="ECO:0000313" key="8">
    <source>
        <dbReference type="Proteomes" id="UP000261520"/>
    </source>
</evidence>
<dbReference type="STRING" id="409849.ENSPMGP00000012743"/>
<dbReference type="InterPro" id="IPR036638">
    <property type="entry name" value="HLH_DNA-bd_sf"/>
</dbReference>
<keyword evidence="4" id="KW-0804">Transcription</keyword>
<keyword evidence="5" id="KW-0539">Nucleus</keyword>
<evidence type="ECO:0000256" key="5">
    <source>
        <dbReference type="ARBA" id="ARBA00023242"/>
    </source>
</evidence>
<keyword evidence="2" id="KW-0678">Repressor</keyword>
<dbReference type="GO" id="GO:0005634">
    <property type="term" value="C:nucleus"/>
    <property type="evidence" value="ECO:0007669"/>
    <property type="project" value="UniProtKB-SubCell"/>
</dbReference>
<reference evidence="7" key="2">
    <citation type="submission" date="2025-09" db="UniProtKB">
        <authorList>
            <consortium name="Ensembl"/>
        </authorList>
    </citation>
    <scope>IDENTIFICATION</scope>
</reference>